<dbReference type="AlphaFoldDB" id="M8ARU7"/>
<protein>
    <submittedName>
        <fullName evidence="1">Uncharacterized protein</fullName>
    </submittedName>
</protein>
<dbReference type="EnsemblPlants" id="EMT04144">
    <property type="protein sequence ID" value="EMT04144"/>
    <property type="gene ID" value="F775_43686"/>
</dbReference>
<proteinExistence type="predicted"/>
<accession>M8ARU7</accession>
<evidence type="ECO:0000313" key="1">
    <source>
        <dbReference type="EnsemblPlants" id="EMT04144"/>
    </source>
</evidence>
<sequence length="117" mass="13235">MAAPRPKSPLDPCGRHRLQLAVDALHRQISFLENPVGVFELLPVDLRRRVLRRPAQGAELLLRMPPVLRGERGLRRRALLEKEDPKLVSAQKINSATHNACHHVERCKEMVALASED</sequence>
<name>M8ARU7_AEGTA</name>
<reference evidence="1" key="1">
    <citation type="submission" date="2015-06" db="UniProtKB">
        <authorList>
            <consortium name="EnsemblPlants"/>
        </authorList>
    </citation>
    <scope>IDENTIFICATION</scope>
</reference>
<organism evidence="1">
    <name type="scientific">Aegilops tauschii</name>
    <name type="common">Tausch's goatgrass</name>
    <name type="synonym">Aegilops squarrosa</name>
    <dbReference type="NCBI Taxonomy" id="37682"/>
    <lineage>
        <taxon>Eukaryota</taxon>
        <taxon>Viridiplantae</taxon>
        <taxon>Streptophyta</taxon>
        <taxon>Embryophyta</taxon>
        <taxon>Tracheophyta</taxon>
        <taxon>Spermatophyta</taxon>
        <taxon>Magnoliopsida</taxon>
        <taxon>Liliopsida</taxon>
        <taxon>Poales</taxon>
        <taxon>Poaceae</taxon>
        <taxon>BOP clade</taxon>
        <taxon>Pooideae</taxon>
        <taxon>Triticodae</taxon>
        <taxon>Triticeae</taxon>
        <taxon>Triticinae</taxon>
        <taxon>Aegilops</taxon>
    </lineage>
</organism>